<dbReference type="PANTHER" id="PTHR43861:SF6">
    <property type="entry name" value="METHYLTRANSFERASE TYPE 11"/>
    <property type="match status" value="1"/>
</dbReference>
<protein>
    <recommendedName>
        <fullName evidence="3">Methyltransferase type 11 domain-containing protein</fullName>
    </recommendedName>
</protein>
<organism evidence="1 2">
    <name type="scientific">Candidatus Roizmanbacteria bacterium RIFCSPLOWO2_01_FULL_38_12</name>
    <dbReference type="NCBI Taxonomy" id="1802061"/>
    <lineage>
        <taxon>Bacteria</taxon>
        <taxon>Candidatus Roizmaniibacteriota</taxon>
    </lineage>
</organism>
<sequence>MKADKDLGSQQHHLATTDYDLRITNLAGFIYSKLVGRHPELNSGSNGMPKQVRHDVRLKPKLLDVGAGNGLFLKFFKNKGFEVAGYELEMELVENIKKDPRLKEIDVRQGDITKMTGNETYDVVIASDVIEHISEDKKALQNLWSFVKPGGRLVITVPAHLHLYGKRDKAWGHYRRYDKSVLKKRIIESISRRHPELVSGSGEMPKQVRHDEYYEIETLTFWNIVGYFIYFLYEKILHKQINEEMRYSKSFISKFVRAVLDSILKIENMIGGLPLGLTLVAVVKKVK</sequence>
<accession>A0A1F7IUI9</accession>
<dbReference type="Pfam" id="PF13489">
    <property type="entry name" value="Methyltransf_23"/>
    <property type="match status" value="1"/>
</dbReference>
<evidence type="ECO:0000313" key="2">
    <source>
        <dbReference type="Proteomes" id="UP000177141"/>
    </source>
</evidence>
<evidence type="ECO:0008006" key="3">
    <source>
        <dbReference type="Google" id="ProtNLM"/>
    </source>
</evidence>
<gene>
    <name evidence="1" type="ORF">A3A93_02705</name>
</gene>
<comment type="caution">
    <text evidence="1">The sequence shown here is derived from an EMBL/GenBank/DDBJ whole genome shotgun (WGS) entry which is preliminary data.</text>
</comment>
<proteinExistence type="predicted"/>
<reference evidence="1 2" key="1">
    <citation type="journal article" date="2016" name="Nat. Commun.">
        <title>Thousands of microbial genomes shed light on interconnected biogeochemical processes in an aquifer system.</title>
        <authorList>
            <person name="Anantharaman K."/>
            <person name="Brown C.T."/>
            <person name="Hug L.A."/>
            <person name="Sharon I."/>
            <person name="Castelle C.J."/>
            <person name="Probst A.J."/>
            <person name="Thomas B.C."/>
            <person name="Singh A."/>
            <person name="Wilkins M.J."/>
            <person name="Karaoz U."/>
            <person name="Brodie E.L."/>
            <person name="Williams K.H."/>
            <person name="Hubbard S.S."/>
            <person name="Banfield J.F."/>
        </authorList>
    </citation>
    <scope>NUCLEOTIDE SEQUENCE [LARGE SCALE GENOMIC DNA]</scope>
</reference>
<dbReference type="PANTHER" id="PTHR43861">
    <property type="entry name" value="TRANS-ACONITATE 2-METHYLTRANSFERASE-RELATED"/>
    <property type="match status" value="1"/>
</dbReference>
<evidence type="ECO:0000313" key="1">
    <source>
        <dbReference type="EMBL" id="OGK47009.1"/>
    </source>
</evidence>
<dbReference type="CDD" id="cd02440">
    <property type="entry name" value="AdoMet_MTases"/>
    <property type="match status" value="1"/>
</dbReference>
<dbReference type="STRING" id="1802061.A3A93_02705"/>
<dbReference type="InterPro" id="IPR029063">
    <property type="entry name" value="SAM-dependent_MTases_sf"/>
</dbReference>
<dbReference type="Proteomes" id="UP000177141">
    <property type="component" value="Unassembled WGS sequence"/>
</dbReference>
<dbReference type="SUPFAM" id="SSF53335">
    <property type="entry name" value="S-adenosyl-L-methionine-dependent methyltransferases"/>
    <property type="match status" value="1"/>
</dbReference>
<dbReference type="EMBL" id="MGAL01000036">
    <property type="protein sequence ID" value="OGK47009.1"/>
    <property type="molecule type" value="Genomic_DNA"/>
</dbReference>
<name>A0A1F7IUI9_9BACT</name>
<dbReference type="AlphaFoldDB" id="A0A1F7IUI9"/>
<dbReference type="Gene3D" id="3.40.50.150">
    <property type="entry name" value="Vaccinia Virus protein VP39"/>
    <property type="match status" value="1"/>
</dbReference>